<feature type="compositionally biased region" description="Low complexity" evidence="2">
    <location>
        <begin position="414"/>
        <end position="429"/>
    </location>
</feature>
<feature type="domain" description="Protein kinase" evidence="3">
    <location>
        <begin position="89"/>
        <end position="385"/>
    </location>
</feature>
<dbReference type="Gene3D" id="1.10.510.10">
    <property type="entry name" value="Transferase(Phosphotransferase) domain 1"/>
    <property type="match status" value="1"/>
</dbReference>
<organism evidence="4 5">
    <name type="scientific">Sphagnum jensenii</name>
    <dbReference type="NCBI Taxonomy" id="128206"/>
    <lineage>
        <taxon>Eukaryota</taxon>
        <taxon>Viridiplantae</taxon>
        <taxon>Streptophyta</taxon>
        <taxon>Embryophyta</taxon>
        <taxon>Bryophyta</taxon>
        <taxon>Sphagnophytina</taxon>
        <taxon>Sphagnopsida</taxon>
        <taxon>Sphagnales</taxon>
        <taxon>Sphagnaceae</taxon>
        <taxon>Sphagnum</taxon>
    </lineage>
</organism>
<feature type="region of interest" description="Disordered" evidence="2">
    <location>
        <begin position="20"/>
        <end position="41"/>
    </location>
</feature>
<gene>
    <name evidence="4" type="ORF">CSSPJE1EN2_LOCUS5929</name>
</gene>
<dbReference type="EMBL" id="OZ023714">
    <property type="protein sequence ID" value="CAK9862934.1"/>
    <property type="molecule type" value="Genomic_DNA"/>
</dbReference>
<dbReference type="InterPro" id="IPR001245">
    <property type="entry name" value="Ser-Thr/Tyr_kinase_cat_dom"/>
</dbReference>
<reference evidence="4" key="1">
    <citation type="submission" date="2024-03" db="EMBL/GenBank/DDBJ databases">
        <authorList>
            <consortium name="ELIXIR-Norway"/>
            <consortium name="Elixir Norway"/>
        </authorList>
    </citation>
    <scope>NUCLEOTIDE SEQUENCE</scope>
</reference>
<dbReference type="InterPro" id="IPR051681">
    <property type="entry name" value="Ser/Thr_Kinases-Pseudokinases"/>
</dbReference>
<evidence type="ECO:0000256" key="1">
    <source>
        <dbReference type="SAM" id="Coils"/>
    </source>
</evidence>
<accession>A0ABP1AK58</accession>
<name>A0ABP1AK58_9BRYO</name>
<feature type="coiled-coil region" evidence="1">
    <location>
        <begin position="117"/>
        <end position="144"/>
    </location>
</feature>
<dbReference type="PANTHER" id="PTHR44329">
    <property type="entry name" value="SERINE/THREONINE-PROTEIN KINASE TNNI3K-RELATED"/>
    <property type="match status" value="1"/>
</dbReference>
<dbReference type="PROSITE" id="PS00108">
    <property type="entry name" value="PROTEIN_KINASE_ST"/>
    <property type="match status" value="1"/>
</dbReference>
<dbReference type="Gene3D" id="3.30.200.20">
    <property type="entry name" value="Phosphorylase Kinase, domain 1"/>
    <property type="match status" value="1"/>
</dbReference>
<dbReference type="InterPro" id="IPR000719">
    <property type="entry name" value="Prot_kinase_dom"/>
</dbReference>
<evidence type="ECO:0000259" key="3">
    <source>
        <dbReference type="PROSITE" id="PS50011"/>
    </source>
</evidence>
<keyword evidence="5" id="KW-1185">Reference proteome</keyword>
<proteinExistence type="predicted"/>
<feature type="region of interest" description="Disordered" evidence="2">
    <location>
        <begin position="409"/>
        <end position="458"/>
    </location>
</feature>
<feature type="compositionally biased region" description="Polar residues" evidence="2">
    <location>
        <begin position="20"/>
        <end position="31"/>
    </location>
</feature>
<keyword evidence="1" id="KW-0175">Coiled coil</keyword>
<evidence type="ECO:0000313" key="5">
    <source>
        <dbReference type="Proteomes" id="UP001497522"/>
    </source>
</evidence>
<dbReference type="SMART" id="SM00220">
    <property type="entry name" value="S_TKc"/>
    <property type="match status" value="1"/>
</dbReference>
<dbReference type="InterPro" id="IPR011009">
    <property type="entry name" value="Kinase-like_dom_sf"/>
</dbReference>
<feature type="compositionally biased region" description="Polar residues" evidence="2">
    <location>
        <begin position="431"/>
        <end position="458"/>
    </location>
</feature>
<dbReference type="InterPro" id="IPR008271">
    <property type="entry name" value="Ser/Thr_kinase_AS"/>
</dbReference>
<evidence type="ECO:0000313" key="4">
    <source>
        <dbReference type="EMBL" id="CAK9862934.1"/>
    </source>
</evidence>
<sequence length="702" mass="79229">MADTLNSNILEIEEDPTVTGQVTSFKSTTQRSRSEVAPPRPLSCYGSEPKKFWSELSSRDVQDQSCDLVETLSEDKSPLEVQLLDPFDIFLLQKIGEGGQAHVFLATCKKFSTPLVVKRLNYKLKRGQEDLVELQKRMDKVMKTSRRNSSAVCKVMGVGMDAVGNACIVMERMGGDLRNLIDHGVRCVGDGLMPYVDGQMPFDYSDTIKMMIDISQGMQDLHSCGLIHRDLKAANILVTPLPLDSHLGEVLIESVELEQDLESFYFYVRIGDYESSDDVVGSRFWRPPEVLQSLKDRKDHTEPVKWSFAGDVYSFGMLCYELLTGRIPFQEHLSTAYDVVLSGQRPELPPHVNPKMTELLHSCWQMEPEKRPGWTEIIESLSKELESDRAPNQGPRFYRRMKVGIPKAENQTTVVASSSSSSSSASPVSLGMQTSSSRIESLANSEHQTSGSVSSTGLLQIQQQGTEPVKSQALPIIWEEDYNFAAWEKISVWREVLQGHDIPNGQAALKALMPREGVRALEDIAAVEVNVASTSREAIAAWFAAMESRLPQTPAASEVWQEIKKNSDFDNSDFSFRTSLERTEEVLDAWREESPVEFQAWQEAVDESREHNTVLETWTAAYSEIENLEKRVRDLRISPAVKVGSGWEADMNFMLLKAFNSLFKIEKRYALTKAESAREMFRRAEEFLPTEMILTLVKERKF</sequence>
<dbReference type="SUPFAM" id="SSF56112">
    <property type="entry name" value="Protein kinase-like (PK-like)"/>
    <property type="match status" value="1"/>
</dbReference>
<dbReference type="Pfam" id="PF07714">
    <property type="entry name" value="PK_Tyr_Ser-Thr"/>
    <property type="match status" value="1"/>
</dbReference>
<dbReference type="PROSITE" id="PS50011">
    <property type="entry name" value="PROTEIN_KINASE_DOM"/>
    <property type="match status" value="1"/>
</dbReference>
<evidence type="ECO:0000256" key="2">
    <source>
        <dbReference type="SAM" id="MobiDB-lite"/>
    </source>
</evidence>
<protein>
    <recommendedName>
        <fullName evidence="3">Protein kinase domain-containing protein</fullName>
    </recommendedName>
</protein>
<dbReference type="Proteomes" id="UP001497522">
    <property type="component" value="Chromosome 13"/>
</dbReference>